<dbReference type="KEGG" id="foc:113204151"/>
<feature type="region of interest" description="Disordered" evidence="7">
    <location>
        <begin position="620"/>
        <end position="640"/>
    </location>
</feature>
<dbReference type="GO" id="GO:0003729">
    <property type="term" value="F:mRNA binding"/>
    <property type="evidence" value="ECO:0007669"/>
    <property type="project" value="TreeGrafter"/>
</dbReference>
<evidence type="ECO:0000256" key="7">
    <source>
        <dbReference type="SAM" id="MobiDB-lite"/>
    </source>
</evidence>
<dbReference type="InterPro" id="IPR034421">
    <property type="entry name" value="RBM19_RRM6"/>
</dbReference>
<dbReference type="RefSeq" id="XP_026274974.2">
    <property type="nucleotide sequence ID" value="XM_026419189.2"/>
</dbReference>
<dbReference type="Gene3D" id="3.30.70.330">
    <property type="match status" value="6"/>
</dbReference>
<dbReference type="OrthoDB" id="439639at2759"/>
<keyword evidence="9" id="KW-1185">Reference proteome</keyword>
<dbReference type="SUPFAM" id="SSF54928">
    <property type="entry name" value="RNA-binding domain, RBD"/>
    <property type="match status" value="5"/>
</dbReference>
<dbReference type="PANTHER" id="PTHR48039">
    <property type="entry name" value="RNA-BINDING MOTIF PROTEIN 14B"/>
    <property type="match status" value="1"/>
</dbReference>
<keyword evidence="4 6" id="KW-0694">RNA-binding</keyword>
<comment type="similarity">
    <text evidence="2">Belongs to the RRM MRD1 family.</text>
</comment>
<evidence type="ECO:0000259" key="8">
    <source>
        <dbReference type="PROSITE" id="PS50102"/>
    </source>
</evidence>
<dbReference type="GeneID" id="113204151"/>
<protein>
    <submittedName>
        <fullName evidence="10">Probable RNA-binding protein 19</fullName>
    </submittedName>
</protein>
<dbReference type="Proteomes" id="UP000504606">
    <property type="component" value="Unplaced"/>
</dbReference>
<evidence type="ECO:0000256" key="1">
    <source>
        <dbReference type="ARBA" id="ARBA00004123"/>
    </source>
</evidence>
<dbReference type="CDD" id="cd12571">
    <property type="entry name" value="RRM6_RBM19"/>
    <property type="match status" value="1"/>
</dbReference>
<evidence type="ECO:0000256" key="3">
    <source>
        <dbReference type="ARBA" id="ARBA00022737"/>
    </source>
</evidence>
<dbReference type="CDD" id="cd12318">
    <property type="entry name" value="RRM5_RBM19_like"/>
    <property type="match status" value="1"/>
</dbReference>
<dbReference type="PROSITE" id="PS50102">
    <property type="entry name" value="RRM"/>
    <property type="match status" value="6"/>
</dbReference>
<feature type="compositionally biased region" description="Basic and acidic residues" evidence="7">
    <location>
        <begin position="101"/>
        <end position="121"/>
    </location>
</feature>
<evidence type="ECO:0000313" key="10">
    <source>
        <dbReference type="RefSeq" id="XP_026274974.2"/>
    </source>
</evidence>
<name>A0A6J1S1D4_FRAOC</name>
<evidence type="ECO:0000313" key="9">
    <source>
        <dbReference type="Proteomes" id="UP000504606"/>
    </source>
</evidence>
<accession>A0A6J1S1D4</accession>
<feature type="domain" description="RRM" evidence="8">
    <location>
        <begin position="533"/>
        <end position="605"/>
    </location>
</feature>
<dbReference type="GO" id="GO:0005634">
    <property type="term" value="C:nucleus"/>
    <property type="evidence" value="ECO:0007669"/>
    <property type="project" value="UniProtKB-SubCell"/>
</dbReference>
<gene>
    <name evidence="10" type="primary">LOC113204151</name>
</gene>
<evidence type="ECO:0000256" key="2">
    <source>
        <dbReference type="ARBA" id="ARBA00008033"/>
    </source>
</evidence>
<sequence length="878" mass="99407">MSRLIVKGLPSNISEESLRSKFSEKGLVTDVQLKYKNGVFRRFGFVGFKKEDDAKAALEFFNNTCIGSSRIQVEVCADLGSSDKPRAWSKYAKGTTAYLKLHPDEAPKEQEPQPEKKSSKDKGKKSGIQDPKVTELLEKYKDDPQFIEYMEMHLGKNAMWSNDVLGGTGDGPAVTEKTMEELQNKTISTIPEEDLASAKISDFEYLRRKMVKSKKKIDAEEKEVSSEKSDPGSKLVKVEKKHTFYYVKLRGLPYKAKKKQIKEFFNPLKPKSIRIPTKIKGIAYIGFGTEKDCKQALIKNRSFMQGKRIIIMPYDENKTNIETESKNEEDKFKQQEESLNNEETIAESGRIFVRNLPYTVTEEEIQELFSKFGELSEILLPIDQRTRKVKGFSIVTFLLPEHAVRAYSELDGKVFEGRMLHLLPAKSKPSIDELLEQEGLDFKKKKALLLKKMATSSHNWNTLFLGQNAVTDLIAATYNTTKEQVLDDSGKGSVAVRLALGETQIVSETKKFLLDNGVQLDAFNKPSSQRSKKVILIKNLPAKTSAPEIRELFEPHGVLGRVILPPSGVTAVVEFMDKIEAKRAFLKLAYTKFKNLPLYLEWAPEGALIESEQTASRDLSQLENNKNEERKEVGSGQIEEELEVEPETTLYLKNLSFNSTEKNIREHFEKYGTIANIMVATKPNPKVPGERLSQGFGFIQFHKKSSADNALKYLQNSDLNGHKIEIKRSHRTLKSDVNPRKSVNQAKPTGTKILVRNIPFQATKEEVMELFKVFGEIKTLRLPKKMVGTGSHRGFAFVDFQSKNDAKNAMESLSQSTHLYGRRLVLEWAASDEDDVDALRKRTADRFASDEPYAKTFRKGVFDMKSASKTKADDDDSD</sequence>
<dbReference type="InterPro" id="IPR035979">
    <property type="entry name" value="RBD_domain_sf"/>
</dbReference>
<dbReference type="PANTHER" id="PTHR48039:SF5">
    <property type="entry name" value="RNA-BINDING PROTEIN 28"/>
    <property type="match status" value="1"/>
</dbReference>
<dbReference type="Pfam" id="PF00076">
    <property type="entry name" value="RRM_1"/>
    <property type="match status" value="6"/>
</dbReference>
<proteinExistence type="inferred from homology"/>
<dbReference type="AlphaFoldDB" id="A0A6J1S1D4"/>
<dbReference type="InterPro" id="IPR051945">
    <property type="entry name" value="RRM_MRD1_RNA_proc_ribogen"/>
</dbReference>
<feature type="region of interest" description="Disordered" evidence="7">
    <location>
        <begin position="100"/>
        <end position="134"/>
    </location>
</feature>
<dbReference type="SMART" id="SM00360">
    <property type="entry name" value="RRM"/>
    <property type="match status" value="6"/>
</dbReference>
<dbReference type="FunFam" id="3.30.70.330:FF:000738">
    <property type="entry name" value="RNA-binding motif protein 19"/>
    <property type="match status" value="1"/>
</dbReference>
<dbReference type="FunFam" id="3.30.70.330:FF:000277">
    <property type="entry name" value="RNA binding motif protein 19"/>
    <property type="match status" value="1"/>
</dbReference>
<keyword evidence="3" id="KW-0677">Repeat</keyword>
<reference evidence="10" key="1">
    <citation type="submission" date="2025-08" db="UniProtKB">
        <authorList>
            <consortium name="RefSeq"/>
        </authorList>
    </citation>
    <scope>IDENTIFICATION</scope>
    <source>
        <tissue evidence="10">Whole organism</tissue>
    </source>
</reference>
<dbReference type="InterPro" id="IPR034423">
    <property type="entry name" value="RBM19_RRM5"/>
</dbReference>
<feature type="domain" description="RRM" evidence="8">
    <location>
        <begin position="2"/>
        <end position="78"/>
    </location>
</feature>
<evidence type="ECO:0000256" key="6">
    <source>
        <dbReference type="PROSITE-ProRule" id="PRU00176"/>
    </source>
</evidence>
<comment type="subcellular location">
    <subcellularLocation>
        <location evidence="1">Nucleus</location>
    </subcellularLocation>
</comment>
<organism evidence="9 10">
    <name type="scientific">Frankliniella occidentalis</name>
    <name type="common">Western flower thrips</name>
    <name type="synonym">Euthrips occidentalis</name>
    <dbReference type="NCBI Taxonomy" id="133901"/>
    <lineage>
        <taxon>Eukaryota</taxon>
        <taxon>Metazoa</taxon>
        <taxon>Ecdysozoa</taxon>
        <taxon>Arthropoda</taxon>
        <taxon>Hexapoda</taxon>
        <taxon>Insecta</taxon>
        <taxon>Pterygota</taxon>
        <taxon>Neoptera</taxon>
        <taxon>Paraneoptera</taxon>
        <taxon>Thysanoptera</taxon>
        <taxon>Terebrantia</taxon>
        <taxon>Thripoidea</taxon>
        <taxon>Thripidae</taxon>
        <taxon>Frankliniella</taxon>
    </lineage>
</organism>
<dbReference type="InterPro" id="IPR000504">
    <property type="entry name" value="RRM_dom"/>
</dbReference>
<keyword evidence="5" id="KW-0539">Nucleus</keyword>
<dbReference type="InterPro" id="IPR012677">
    <property type="entry name" value="Nucleotide-bd_a/b_plait_sf"/>
</dbReference>
<evidence type="ECO:0000256" key="4">
    <source>
        <dbReference type="ARBA" id="ARBA00022884"/>
    </source>
</evidence>
<evidence type="ECO:0000256" key="5">
    <source>
        <dbReference type="ARBA" id="ARBA00023242"/>
    </source>
</evidence>
<feature type="domain" description="RRM" evidence="8">
    <location>
        <begin position="751"/>
        <end position="831"/>
    </location>
</feature>
<feature type="domain" description="RRM" evidence="8">
    <location>
        <begin position="349"/>
        <end position="427"/>
    </location>
</feature>
<feature type="domain" description="RRM" evidence="8">
    <location>
        <begin position="245"/>
        <end position="316"/>
    </location>
</feature>
<feature type="domain" description="RRM" evidence="8">
    <location>
        <begin position="648"/>
        <end position="731"/>
    </location>
</feature>